<feature type="region of interest" description="Disordered" evidence="1">
    <location>
        <begin position="170"/>
        <end position="189"/>
    </location>
</feature>
<dbReference type="EMBL" id="LIAE01010572">
    <property type="protein sequence ID" value="PAV58563.1"/>
    <property type="molecule type" value="Genomic_DNA"/>
</dbReference>
<comment type="caution">
    <text evidence="2">The sequence shown here is derived from an EMBL/GenBank/DDBJ whole genome shotgun (WGS) entry which is preliminary data.</text>
</comment>
<keyword evidence="3" id="KW-1185">Reference proteome</keyword>
<proteinExistence type="predicted"/>
<evidence type="ECO:0000313" key="3">
    <source>
        <dbReference type="Proteomes" id="UP000218231"/>
    </source>
</evidence>
<protein>
    <submittedName>
        <fullName evidence="2">Uncharacterized protein</fullName>
    </submittedName>
</protein>
<gene>
    <name evidence="2" type="ORF">WR25_15016</name>
</gene>
<sequence length="388" mass="43225">MMSENSQHNVENEEFEDEERLLAKEAEDIGVKTWQAWAARDKQAREHYAAFRQKEIEKERVDRHIIHLKHLDKQEAKLRGAVPTFLPKGRQKSAMQKKREARVVDPSYDQSNSTPSASQSALSQSPSPPSIPKNIDIFYTSMVFPDKKRFLIHTPNGLYMVQSVPSLPLATSPRSNAPSPPSPISSHCAGGSFSTSAVVQLSPVSAQSSHNQHFPLQQQQSASANSTPMPSSPIYNQTSSIAQPSHFYQQQAVYSTPVHNQVHANAQPAHCYQQQPAYGTSMRNQVSPSVQPAPHLYHHQQQQHQSYVNSSHNQTPSASVSTQPQSNFCDNSIQQHIYKESEEISLMNLPSAADECLPVLKDVSFGETSSAFDSAFNEFFVEDSHSFS</sequence>
<dbReference type="Proteomes" id="UP000218231">
    <property type="component" value="Unassembled WGS sequence"/>
</dbReference>
<feature type="region of interest" description="Disordered" evidence="1">
    <location>
        <begin position="282"/>
        <end position="326"/>
    </location>
</feature>
<accession>A0A2A2JA70</accession>
<organism evidence="2 3">
    <name type="scientific">Diploscapter pachys</name>
    <dbReference type="NCBI Taxonomy" id="2018661"/>
    <lineage>
        <taxon>Eukaryota</taxon>
        <taxon>Metazoa</taxon>
        <taxon>Ecdysozoa</taxon>
        <taxon>Nematoda</taxon>
        <taxon>Chromadorea</taxon>
        <taxon>Rhabditida</taxon>
        <taxon>Rhabditina</taxon>
        <taxon>Rhabditomorpha</taxon>
        <taxon>Rhabditoidea</taxon>
        <taxon>Rhabditidae</taxon>
        <taxon>Diploscapter</taxon>
    </lineage>
</organism>
<feature type="compositionally biased region" description="Low complexity" evidence="1">
    <location>
        <begin position="299"/>
        <end position="314"/>
    </location>
</feature>
<feature type="region of interest" description="Disordered" evidence="1">
    <location>
        <begin position="204"/>
        <end position="238"/>
    </location>
</feature>
<reference evidence="2 3" key="1">
    <citation type="journal article" date="2017" name="Curr. Biol.">
        <title>Genome architecture and evolution of a unichromosomal asexual nematode.</title>
        <authorList>
            <person name="Fradin H."/>
            <person name="Zegar C."/>
            <person name="Gutwein M."/>
            <person name="Lucas J."/>
            <person name="Kovtun M."/>
            <person name="Corcoran D."/>
            <person name="Baugh L.R."/>
            <person name="Kiontke K."/>
            <person name="Gunsalus K."/>
            <person name="Fitch D.H."/>
            <person name="Piano F."/>
        </authorList>
    </citation>
    <scope>NUCLEOTIDE SEQUENCE [LARGE SCALE GENOMIC DNA]</scope>
    <source>
        <strain evidence="2">PF1309</strain>
    </source>
</reference>
<evidence type="ECO:0000256" key="1">
    <source>
        <dbReference type="SAM" id="MobiDB-lite"/>
    </source>
</evidence>
<feature type="compositionally biased region" description="Low complexity" evidence="1">
    <location>
        <begin position="110"/>
        <end position="125"/>
    </location>
</feature>
<evidence type="ECO:0000313" key="2">
    <source>
        <dbReference type="EMBL" id="PAV58563.1"/>
    </source>
</evidence>
<name>A0A2A2JA70_9BILA</name>
<feature type="region of interest" description="Disordered" evidence="1">
    <location>
        <begin position="86"/>
        <end position="130"/>
    </location>
</feature>
<feature type="compositionally biased region" description="Polar residues" evidence="1">
    <location>
        <begin position="315"/>
        <end position="326"/>
    </location>
</feature>
<dbReference type="AlphaFoldDB" id="A0A2A2JA70"/>
<feature type="region of interest" description="Disordered" evidence="1">
    <location>
        <begin position="1"/>
        <end position="21"/>
    </location>
</feature>